<evidence type="ECO:0000313" key="6">
    <source>
        <dbReference type="Proteomes" id="UP000829291"/>
    </source>
</evidence>
<dbReference type="InterPro" id="IPR006047">
    <property type="entry name" value="GH13_cat_dom"/>
</dbReference>
<evidence type="ECO:0000256" key="2">
    <source>
        <dbReference type="ARBA" id="ARBA00012741"/>
    </source>
</evidence>
<dbReference type="RefSeq" id="XP_046588310.1">
    <property type="nucleotide sequence ID" value="XM_046732354.1"/>
</dbReference>
<feature type="signal peptide" evidence="4">
    <location>
        <begin position="1"/>
        <end position="19"/>
    </location>
</feature>
<dbReference type="InterPro" id="IPR045857">
    <property type="entry name" value="O16G_dom_2"/>
</dbReference>
<dbReference type="SUPFAM" id="SSF51445">
    <property type="entry name" value="(Trans)glycosidases"/>
    <property type="match status" value="1"/>
</dbReference>
<reference evidence="7" key="1">
    <citation type="submission" date="2025-08" db="UniProtKB">
        <authorList>
            <consortium name="RefSeq"/>
        </authorList>
    </citation>
    <scope>IDENTIFICATION</scope>
    <source>
        <tissue evidence="7">Thorax and Abdomen</tissue>
    </source>
</reference>
<keyword evidence="6" id="KW-1185">Reference proteome</keyword>
<dbReference type="EC" id="3.2.1.20" evidence="2"/>
<dbReference type="Proteomes" id="UP000829291">
    <property type="component" value="Chromosome 2"/>
</dbReference>
<protein>
    <recommendedName>
        <fullName evidence="2">alpha-glucosidase</fullName>
        <ecNumber evidence="2">3.2.1.20</ecNumber>
    </recommendedName>
</protein>
<dbReference type="InterPro" id="IPR017853">
    <property type="entry name" value="GH"/>
</dbReference>
<accession>A0ABM3FJW0</accession>
<dbReference type="CDD" id="cd11328">
    <property type="entry name" value="AmyAc_maltase"/>
    <property type="match status" value="1"/>
</dbReference>
<organism evidence="6 7">
    <name type="scientific">Neodiprion lecontei</name>
    <name type="common">Redheaded pine sawfly</name>
    <dbReference type="NCBI Taxonomy" id="441921"/>
    <lineage>
        <taxon>Eukaryota</taxon>
        <taxon>Metazoa</taxon>
        <taxon>Ecdysozoa</taxon>
        <taxon>Arthropoda</taxon>
        <taxon>Hexapoda</taxon>
        <taxon>Insecta</taxon>
        <taxon>Pterygota</taxon>
        <taxon>Neoptera</taxon>
        <taxon>Endopterygota</taxon>
        <taxon>Hymenoptera</taxon>
        <taxon>Tenthredinoidea</taxon>
        <taxon>Diprionidae</taxon>
        <taxon>Diprioninae</taxon>
        <taxon>Neodiprion</taxon>
    </lineage>
</organism>
<proteinExistence type="predicted"/>
<evidence type="ECO:0000256" key="1">
    <source>
        <dbReference type="ARBA" id="ARBA00001657"/>
    </source>
</evidence>
<evidence type="ECO:0000259" key="5">
    <source>
        <dbReference type="SMART" id="SM00642"/>
    </source>
</evidence>
<dbReference type="Gene3D" id="3.20.20.80">
    <property type="entry name" value="Glycosidases"/>
    <property type="match status" value="1"/>
</dbReference>
<dbReference type="SMART" id="SM00642">
    <property type="entry name" value="Aamy"/>
    <property type="match status" value="1"/>
</dbReference>
<feature type="compositionally biased region" description="Basic and acidic residues" evidence="3">
    <location>
        <begin position="421"/>
        <end position="434"/>
    </location>
</feature>
<dbReference type="PANTHER" id="PTHR10357">
    <property type="entry name" value="ALPHA-AMYLASE FAMILY MEMBER"/>
    <property type="match status" value="1"/>
</dbReference>
<feature type="chain" id="PRO_5045742965" description="alpha-glucosidase" evidence="4">
    <location>
        <begin position="20"/>
        <end position="617"/>
    </location>
</feature>
<dbReference type="Pfam" id="PF00128">
    <property type="entry name" value="Alpha-amylase"/>
    <property type="match status" value="1"/>
</dbReference>
<dbReference type="PANTHER" id="PTHR10357:SF179">
    <property type="entry name" value="NEUTRAL AND BASIC AMINO ACID TRANSPORT PROTEIN RBAT"/>
    <property type="match status" value="1"/>
</dbReference>
<evidence type="ECO:0000256" key="3">
    <source>
        <dbReference type="SAM" id="MobiDB-lite"/>
    </source>
</evidence>
<feature type="domain" description="Glycosyl hydrolase family 13 catalytic" evidence="5">
    <location>
        <begin position="38"/>
        <end position="434"/>
    </location>
</feature>
<sequence>MCSLRVIFFFVAVTASIEATSFNVTQATLWWQTTTLYQIWPRSFKDSDGDGIGDLNGIASKLTHLVDMGVEVIWLSPFFASPLIDSGYDISDYLSVNPVYGTLDDFDDLIATANELGLKVVLDYVPNHTSDEHAWFNYSKYSVDPYTDYYIWNEGIEVNGTRNPPNNWLSVFNSGSAWEWVDERQAYYLHQFHVKQPDLNFTNELVIEETKEILTFWLDRGIYGFRIDSLPYLIEAASLADEPESGLDGYESTDYYYLEHIYTKDLQENYEIVQIWRDHIDNYTSVKGDGVERVMFTEAYANISSIMEYYDYGSHIPFNFFMIKDENGVNNAVLDTASEVVDIIVKWMENLPDNATANWVFGNHDNSRIATKLGEARVDAVNLLLFLLPGVATIYNGDEIGMTDTYLTWEETEDPQACSTDESRYESFSRDPERTPYQWDNTTSAGFSTNATTMLPVNSNYLTLNLAAQKAADISNYKNVQALIQLRNSTIIQAGNLNVQVISESVIAFTRELSDYQPIVVLVNWDNATAVTLSLEVFDSLPETLEVLIADINSGIAVGDQYAKTSIELPANAAIVLQGVEDTVSGSRTIRSSTTRYILGLICLLPLTYNHSPMLFT</sequence>
<dbReference type="GeneID" id="124293080"/>
<evidence type="ECO:0000313" key="7">
    <source>
        <dbReference type="RefSeq" id="XP_046588310.1"/>
    </source>
</evidence>
<keyword evidence="4" id="KW-0732">Signal</keyword>
<evidence type="ECO:0000256" key="4">
    <source>
        <dbReference type="SAM" id="SignalP"/>
    </source>
</evidence>
<name>A0ABM3FJW0_NEOLC</name>
<comment type="catalytic activity">
    <reaction evidence="1">
        <text>Hydrolysis of terminal, non-reducing (1-&gt;4)-linked alpha-D-glucose residues with release of alpha-D-glucose.</text>
        <dbReference type="EC" id="3.2.1.20"/>
    </reaction>
</comment>
<dbReference type="Gene3D" id="3.90.400.10">
    <property type="entry name" value="Oligo-1,6-glucosidase, Domain 2"/>
    <property type="match status" value="1"/>
</dbReference>
<gene>
    <name evidence="7" type="primary">LOC124293080</name>
</gene>
<feature type="region of interest" description="Disordered" evidence="3">
    <location>
        <begin position="418"/>
        <end position="441"/>
    </location>
</feature>